<evidence type="ECO:0000256" key="5">
    <source>
        <dbReference type="ARBA" id="ARBA00023295"/>
    </source>
</evidence>
<dbReference type="Pfam" id="PF17801">
    <property type="entry name" value="Melibiase_C"/>
    <property type="match status" value="1"/>
</dbReference>
<dbReference type="InterPro" id="IPR017853">
    <property type="entry name" value="GH"/>
</dbReference>
<dbReference type="InterPro" id="IPR013780">
    <property type="entry name" value="Glyco_hydro_b"/>
</dbReference>
<dbReference type="PANTHER" id="PTHR11452">
    <property type="entry name" value="ALPHA-GALACTOSIDASE/ALPHA-N-ACETYLGALACTOSAMINIDASE"/>
    <property type="match status" value="1"/>
</dbReference>
<evidence type="ECO:0000256" key="2">
    <source>
        <dbReference type="ARBA" id="ARBA00022729"/>
    </source>
</evidence>
<keyword evidence="2" id="KW-0732">Signal</keyword>
<accession>A0A8J3IWH5</accession>
<dbReference type="CDD" id="cd14792">
    <property type="entry name" value="GH27"/>
    <property type="match status" value="1"/>
</dbReference>
<evidence type="ECO:0000256" key="6">
    <source>
        <dbReference type="RuleBase" id="RU361168"/>
    </source>
</evidence>
<dbReference type="SUPFAM" id="SSF51445">
    <property type="entry name" value="(Trans)glycosidases"/>
    <property type="match status" value="1"/>
</dbReference>
<evidence type="ECO:0000256" key="4">
    <source>
        <dbReference type="ARBA" id="ARBA00023157"/>
    </source>
</evidence>
<dbReference type="SUPFAM" id="SSF51011">
    <property type="entry name" value="Glycosyl hydrolase domain"/>
    <property type="match status" value="1"/>
</dbReference>
<name>A0A8J3IWH5_9CHLR</name>
<dbReference type="RefSeq" id="WP_220210415.1">
    <property type="nucleotide sequence ID" value="NZ_BNJK01000002.1"/>
</dbReference>
<comment type="caution">
    <text evidence="8">The sequence shown here is derived from an EMBL/GenBank/DDBJ whole genome shotgun (WGS) entry which is preliminary data.</text>
</comment>
<evidence type="ECO:0000259" key="7">
    <source>
        <dbReference type="Pfam" id="PF17801"/>
    </source>
</evidence>
<sequence>MFPCRTTMHWFTRLLLVVFAVLSLVVLGLDIQTGSVAHAANNGLGATPYLGWSSWSLTGNHVSGYGNSWLNAAHVEAQSDAMHQKLQSHGFAYINLDAYWYKVSSGVFGVDAYGRWTPDTTRFPDLAAVGSYVHHNGQKFGLYLVPGIPKNAVDQNTPIKGTSCHAKDITVQPLTEGNHFKNTYKIDYSKSCAQAYIDSMAAQLHAWGADFLKLDGVAPGSAVAGYDTRADVEAYAKALNPYHIWLALSSSVVIDNISTWRANANSWRIEGDVECYSACSTPALTIWSKIVHRFSDAPKWAQYAGPGGWNDLDSLDVGNGSMDGITNDERQTTTTLWAISAAPLYTGDDIAKLDSYGLSLLTNDEVIAVDQTGKPATPVSQASDQQVWKVKNADGSYTVALFNLGSSTATVTANWSDLGFSGSANVRDLWSHNNLGSFSGHFSASLKAHASRLLKVMP</sequence>
<evidence type="ECO:0000256" key="1">
    <source>
        <dbReference type="ARBA" id="ARBA00009743"/>
    </source>
</evidence>
<dbReference type="PRINTS" id="PR00740">
    <property type="entry name" value="GLHYDRLASE27"/>
</dbReference>
<dbReference type="InterPro" id="IPR013785">
    <property type="entry name" value="Aldolase_TIM"/>
</dbReference>
<evidence type="ECO:0000256" key="3">
    <source>
        <dbReference type="ARBA" id="ARBA00022801"/>
    </source>
</evidence>
<organism evidence="8 9">
    <name type="scientific">Reticulibacter mediterranei</name>
    <dbReference type="NCBI Taxonomy" id="2778369"/>
    <lineage>
        <taxon>Bacteria</taxon>
        <taxon>Bacillati</taxon>
        <taxon>Chloroflexota</taxon>
        <taxon>Ktedonobacteria</taxon>
        <taxon>Ktedonobacterales</taxon>
        <taxon>Reticulibacteraceae</taxon>
        <taxon>Reticulibacter</taxon>
    </lineage>
</organism>
<keyword evidence="9" id="KW-1185">Reference proteome</keyword>
<keyword evidence="5 6" id="KW-0326">Glycosidase</keyword>
<evidence type="ECO:0000313" key="8">
    <source>
        <dbReference type="EMBL" id="GHO99793.1"/>
    </source>
</evidence>
<comment type="catalytic activity">
    <reaction evidence="6">
        <text>Hydrolysis of terminal, non-reducing alpha-D-galactose residues in alpha-D-galactosides, including galactose oligosaccharides, galactomannans and galactolipids.</text>
        <dbReference type="EC" id="3.2.1.22"/>
    </reaction>
</comment>
<dbReference type="InterPro" id="IPR002241">
    <property type="entry name" value="Glyco_hydro_27"/>
</dbReference>
<dbReference type="Gene3D" id="3.20.20.70">
    <property type="entry name" value="Aldolase class I"/>
    <property type="match status" value="1"/>
</dbReference>
<dbReference type="EMBL" id="BNJK01000002">
    <property type="protein sequence ID" value="GHO99793.1"/>
    <property type="molecule type" value="Genomic_DNA"/>
</dbReference>
<dbReference type="FunFam" id="2.60.40.1180:FF:000008">
    <property type="entry name" value="Alpha-galactosidase"/>
    <property type="match status" value="1"/>
</dbReference>
<comment type="similarity">
    <text evidence="1 6">Belongs to the glycosyl hydrolase 27 family.</text>
</comment>
<dbReference type="EC" id="3.2.1.22" evidence="6"/>
<evidence type="ECO:0000313" key="9">
    <source>
        <dbReference type="Proteomes" id="UP000597444"/>
    </source>
</evidence>
<dbReference type="Proteomes" id="UP000597444">
    <property type="component" value="Unassembled WGS sequence"/>
</dbReference>
<proteinExistence type="inferred from homology"/>
<gene>
    <name evidence="8" type="ORF">KSF_098410</name>
</gene>
<dbReference type="PANTHER" id="PTHR11452:SF75">
    <property type="entry name" value="ALPHA-GALACTOSIDASE MEL1"/>
    <property type="match status" value="1"/>
</dbReference>
<dbReference type="AlphaFoldDB" id="A0A8J3IWH5"/>
<feature type="domain" description="Alpha galactosidase C-terminal" evidence="7">
    <location>
        <begin position="384"/>
        <end position="456"/>
    </location>
</feature>
<dbReference type="Gene3D" id="2.60.40.1180">
    <property type="entry name" value="Golgi alpha-mannosidase II"/>
    <property type="match status" value="1"/>
</dbReference>
<protein>
    <recommendedName>
        <fullName evidence="6">Alpha-galactosidase</fullName>
        <ecNumber evidence="6">3.2.1.22</ecNumber>
    </recommendedName>
    <alternativeName>
        <fullName evidence="6">Melibiase</fullName>
    </alternativeName>
</protein>
<reference evidence="8" key="1">
    <citation type="submission" date="2020-10" db="EMBL/GenBank/DDBJ databases">
        <title>Taxonomic study of unclassified bacteria belonging to the class Ktedonobacteria.</title>
        <authorList>
            <person name="Yabe S."/>
            <person name="Wang C.M."/>
            <person name="Zheng Y."/>
            <person name="Sakai Y."/>
            <person name="Cavaletti L."/>
            <person name="Monciardini P."/>
            <person name="Donadio S."/>
        </authorList>
    </citation>
    <scope>NUCLEOTIDE SEQUENCE</scope>
    <source>
        <strain evidence="8">ID150040</strain>
    </source>
</reference>
<dbReference type="GO" id="GO:0005975">
    <property type="term" value="P:carbohydrate metabolic process"/>
    <property type="evidence" value="ECO:0007669"/>
    <property type="project" value="InterPro"/>
</dbReference>
<dbReference type="InterPro" id="IPR041233">
    <property type="entry name" value="Melibiase_C"/>
</dbReference>
<dbReference type="Pfam" id="PF16499">
    <property type="entry name" value="Melibiase_2"/>
    <property type="match status" value="1"/>
</dbReference>
<keyword evidence="3 6" id="KW-0378">Hydrolase</keyword>
<dbReference type="GO" id="GO:0004557">
    <property type="term" value="F:alpha-galactosidase activity"/>
    <property type="evidence" value="ECO:0007669"/>
    <property type="project" value="UniProtKB-EC"/>
</dbReference>
<keyword evidence="4 6" id="KW-1015">Disulfide bond</keyword>